<dbReference type="EC" id="2.7.1.83" evidence="4"/>
<dbReference type="RefSeq" id="WP_210061051.1">
    <property type="nucleotide sequence ID" value="NZ_JAGGLJ010000011.1"/>
</dbReference>
<dbReference type="InterPro" id="IPR029056">
    <property type="entry name" value="Ribokinase-like"/>
</dbReference>
<comment type="caution">
    <text evidence="4">The sequence shown here is derived from an EMBL/GenBank/DDBJ whole genome shotgun (WGS) entry which is preliminary data.</text>
</comment>
<dbReference type="Proteomes" id="UP001519306">
    <property type="component" value="Unassembled WGS sequence"/>
</dbReference>
<evidence type="ECO:0000259" key="3">
    <source>
        <dbReference type="SMART" id="SM00419"/>
    </source>
</evidence>
<keyword evidence="2 4" id="KW-0418">Kinase</keyword>
<dbReference type="SMART" id="SM00419">
    <property type="entry name" value="HTH_CRP"/>
    <property type="match status" value="1"/>
</dbReference>
<dbReference type="Pfam" id="PF13412">
    <property type="entry name" value="HTH_24"/>
    <property type="match status" value="1"/>
</dbReference>
<dbReference type="PANTHER" id="PTHR10584">
    <property type="entry name" value="SUGAR KINASE"/>
    <property type="match status" value="1"/>
</dbReference>
<dbReference type="InterPro" id="IPR036390">
    <property type="entry name" value="WH_DNA-bd_sf"/>
</dbReference>
<evidence type="ECO:0000313" key="4">
    <source>
        <dbReference type="EMBL" id="MBP2025698.1"/>
    </source>
</evidence>
<gene>
    <name evidence="4" type="ORF">J2Z71_001242</name>
</gene>
<evidence type="ECO:0000313" key="5">
    <source>
        <dbReference type="Proteomes" id="UP001519306"/>
    </source>
</evidence>
<organism evidence="4 5">
    <name type="scientific">Peptoniphilus stercorisuis</name>
    <dbReference type="NCBI Taxonomy" id="1436965"/>
    <lineage>
        <taxon>Bacteria</taxon>
        <taxon>Bacillati</taxon>
        <taxon>Bacillota</taxon>
        <taxon>Tissierellia</taxon>
        <taxon>Tissierellales</taxon>
        <taxon>Peptoniphilaceae</taxon>
        <taxon>Peptoniphilus</taxon>
    </lineage>
</organism>
<dbReference type="CDD" id="cd01941">
    <property type="entry name" value="YeiC_kinase_like"/>
    <property type="match status" value="1"/>
</dbReference>
<protein>
    <submittedName>
        <fullName evidence="4">Pseudouridine kinase</fullName>
        <ecNumber evidence="4">2.7.1.83</ecNumber>
    </submittedName>
</protein>
<dbReference type="Pfam" id="PF00294">
    <property type="entry name" value="PfkB"/>
    <property type="match status" value="1"/>
</dbReference>
<dbReference type="PANTHER" id="PTHR10584:SF166">
    <property type="entry name" value="RIBOKINASE"/>
    <property type="match status" value="1"/>
</dbReference>
<evidence type="ECO:0000256" key="1">
    <source>
        <dbReference type="ARBA" id="ARBA00022679"/>
    </source>
</evidence>
<dbReference type="InterPro" id="IPR036388">
    <property type="entry name" value="WH-like_DNA-bd_sf"/>
</dbReference>
<sequence>MTPREREIMELIRKNPSLSQQEIAEMLSIKRSSVAVHINNLSNQGYILGRGYILRDEPYITVVGGANLDIFGYTNESIVYKDSNPGHISQSTGGVGRNIAENISRLNLRTSLITAIGEDDKGKIILNELKELGIDTENIIILPHERTSVYLAILDENRDMELAINDMDIMDKLNPNLLSKKKKIIENSVGTVLDTNLSQEALDYLLKMVDQKYYIDAVSAKKAMKIKNLLDKIYFLKANIYEAMVLSDMKIKNISDAEIAAKKLIDLGVESLVITMGEDGSIYADKKNLVYIKSKPIKVSNASGAGDAFMSAYVYGNIKKMKLKDKLRFATAASRVALLSERTNSERFVLETIEEEMKNVE</sequence>
<feature type="domain" description="HTH crp-type" evidence="3">
    <location>
        <begin position="10"/>
        <end position="56"/>
    </location>
</feature>
<dbReference type="SUPFAM" id="SSF46785">
    <property type="entry name" value="Winged helix' DNA-binding domain"/>
    <property type="match status" value="1"/>
</dbReference>
<reference evidence="4 5" key="1">
    <citation type="submission" date="2021-03" db="EMBL/GenBank/DDBJ databases">
        <title>Genomic Encyclopedia of Type Strains, Phase IV (KMG-IV): sequencing the most valuable type-strain genomes for metagenomic binning, comparative biology and taxonomic classification.</title>
        <authorList>
            <person name="Goeker M."/>
        </authorList>
    </citation>
    <scope>NUCLEOTIDE SEQUENCE [LARGE SCALE GENOMIC DNA]</scope>
    <source>
        <strain evidence="4 5">DSM 27563</strain>
    </source>
</reference>
<dbReference type="EMBL" id="JAGGLJ010000011">
    <property type="protein sequence ID" value="MBP2025698.1"/>
    <property type="molecule type" value="Genomic_DNA"/>
</dbReference>
<proteinExistence type="predicted"/>
<dbReference type="InterPro" id="IPR011611">
    <property type="entry name" value="PfkB_dom"/>
</dbReference>
<keyword evidence="1 4" id="KW-0808">Transferase</keyword>
<dbReference type="Gene3D" id="3.40.1190.20">
    <property type="match status" value="1"/>
</dbReference>
<name>A0ABS4KD48_9FIRM</name>
<accession>A0ABS4KD48</accession>
<dbReference type="InterPro" id="IPR012318">
    <property type="entry name" value="HTH_CRP"/>
</dbReference>
<dbReference type="SUPFAM" id="SSF53613">
    <property type="entry name" value="Ribokinase-like"/>
    <property type="match status" value="1"/>
</dbReference>
<evidence type="ECO:0000256" key="2">
    <source>
        <dbReference type="ARBA" id="ARBA00022777"/>
    </source>
</evidence>
<keyword evidence="5" id="KW-1185">Reference proteome</keyword>
<dbReference type="GO" id="GO:0050225">
    <property type="term" value="F:pseudouridine kinase activity"/>
    <property type="evidence" value="ECO:0007669"/>
    <property type="project" value="UniProtKB-EC"/>
</dbReference>
<dbReference type="Gene3D" id="1.10.10.10">
    <property type="entry name" value="Winged helix-like DNA-binding domain superfamily/Winged helix DNA-binding domain"/>
    <property type="match status" value="1"/>
</dbReference>